<dbReference type="PANTHER" id="PTHR35894:SF1">
    <property type="entry name" value="PHOSPHORIBULOKINASE _ URIDINE KINASE FAMILY"/>
    <property type="match status" value="1"/>
</dbReference>
<dbReference type="InterPro" id="IPR017466">
    <property type="entry name" value="XrtA-assoc_ATPase-like"/>
</dbReference>
<reference evidence="3" key="1">
    <citation type="journal article" date="2009" name="Environ. Microbiol.">
        <title>Contribution of mobile genetic elements to Desulfovibrio vulgaris genome plasticity.</title>
        <authorList>
            <person name="Walker C.B."/>
            <person name="Stolyar S."/>
            <person name="Chivian D."/>
            <person name="Pinel N."/>
            <person name="Gabster J.A."/>
            <person name="Dehal P.S."/>
            <person name="He Z."/>
            <person name="Yang Z.K."/>
            <person name="Yen H.C."/>
            <person name="Zhou J."/>
            <person name="Wall J.D."/>
            <person name="Hazen T.C."/>
            <person name="Arkin A.P."/>
            <person name="Stahl D.A."/>
        </authorList>
    </citation>
    <scope>NUCLEOTIDE SEQUENCE [LARGE SCALE GENOMIC DNA]</scope>
    <source>
        <strain evidence="3">DP4</strain>
    </source>
</reference>
<protein>
    <submittedName>
        <fullName evidence="2">AAA ATPase</fullName>
    </submittedName>
</protein>
<name>A0A0H3ACM2_NITV4</name>
<geneLocation type="plasmid" evidence="2 3">
    <name>pDVUL01</name>
</geneLocation>
<dbReference type="SMART" id="SM00382">
    <property type="entry name" value="AAA"/>
    <property type="match status" value="1"/>
</dbReference>
<dbReference type="GO" id="GO:0016887">
    <property type="term" value="F:ATP hydrolysis activity"/>
    <property type="evidence" value="ECO:0007669"/>
    <property type="project" value="InterPro"/>
</dbReference>
<dbReference type="Pfam" id="PF13401">
    <property type="entry name" value="AAA_22"/>
    <property type="match status" value="1"/>
</dbReference>
<dbReference type="AlphaFoldDB" id="A0A0H3ACM2"/>
<evidence type="ECO:0000313" key="3">
    <source>
        <dbReference type="Proteomes" id="UP000009173"/>
    </source>
</evidence>
<sequence length="439" mass="48959">MYTAFFGFRVKPFDLLPNPDFLYPSRAYRKASAYLEYGVRDRAGFILITGEVGAGKTTLIRSLLKRSLGDVLISKVFNTSVDAEQLVAMINDDFGLETDGRDKVAMLRDLNTFLIEQYAERRRPVLIIDEAQNLTPEVLEEVRMLSNLETDNAKLLQIILVGQPELRERIRSPQLLQLRQRILVQCHLEPLTREEVEEYVLYRLERAGNRDALHWEEGVMAEMHRATRGIPRLVNILGSYVLLDAYAAGRRSISLPEMLDLLHSMDFDHQFWPTGTETEGEAGDETSPAVTGASAMTVTGAAGGNGSHAAAAGAPVDMTPAPVGTAAQVPAGVAQTMTQTQAQATPAMLSLLQGLSRRVGELEQAHARMGENAYFDMLERQNELEQVLTRMAERVDRLHFAQAQRQVQVRQEQAAQERLAAERAGNQRGGWLRRWFVGG</sequence>
<dbReference type="Gene3D" id="3.40.50.300">
    <property type="entry name" value="P-loop containing nucleotide triphosphate hydrolases"/>
    <property type="match status" value="1"/>
</dbReference>
<dbReference type="RefSeq" id="WP_011176619.1">
    <property type="nucleotide sequence ID" value="NC_008741.1"/>
</dbReference>
<dbReference type="InterPro" id="IPR049945">
    <property type="entry name" value="AAA_22"/>
</dbReference>
<organism evidence="2 3">
    <name type="scientific">Nitratidesulfovibrio vulgaris (strain DP4)</name>
    <name type="common">Desulfovibrio vulgaris</name>
    <dbReference type="NCBI Taxonomy" id="391774"/>
    <lineage>
        <taxon>Bacteria</taxon>
        <taxon>Pseudomonadati</taxon>
        <taxon>Thermodesulfobacteriota</taxon>
        <taxon>Desulfovibrionia</taxon>
        <taxon>Desulfovibrionales</taxon>
        <taxon>Desulfovibrionaceae</taxon>
        <taxon>Nitratidesulfovibrio</taxon>
    </lineage>
</organism>
<gene>
    <name evidence="2" type="ordered locus">Dvul_3068</name>
</gene>
<dbReference type="InterPro" id="IPR052026">
    <property type="entry name" value="ExeA_AAA_ATPase_DNA-bind"/>
</dbReference>
<accession>A0A0H3ACM2</accession>
<dbReference type="EMBL" id="CP000528">
    <property type="protein sequence ID" value="ABM30079.1"/>
    <property type="molecule type" value="Genomic_DNA"/>
</dbReference>
<dbReference type="InterPro" id="IPR003593">
    <property type="entry name" value="AAA+_ATPase"/>
</dbReference>
<dbReference type="HOGENOM" id="CLU_024125_0_0_7"/>
<feature type="domain" description="AAA+ ATPase" evidence="1">
    <location>
        <begin position="42"/>
        <end position="183"/>
    </location>
</feature>
<dbReference type="InterPro" id="IPR027417">
    <property type="entry name" value="P-loop_NTPase"/>
</dbReference>
<dbReference type="NCBIfam" id="TIGR03015">
    <property type="entry name" value="pepcterm_ATPase"/>
    <property type="match status" value="1"/>
</dbReference>
<dbReference type="CDD" id="cd00009">
    <property type="entry name" value="AAA"/>
    <property type="match status" value="1"/>
</dbReference>
<evidence type="ECO:0000313" key="2">
    <source>
        <dbReference type="EMBL" id="ABM30079.1"/>
    </source>
</evidence>
<dbReference type="SUPFAM" id="SSF52540">
    <property type="entry name" value="P-loop containing nucleoside triphosphate hydrolases"/>
    <property type="match status" value="1"/>
</dbReference>
<evidence type="ECO:0000259" key="1">
    <source>
        <dbReference type="SMART" id="SM00382"/>
    </source>
</evidence>
<keyword evidence="2" id="KW-0614">Plasmid</keyword>
<dbReference type="KEGG" id="dvl:Dvul_3068"/>
<dbReference type="Proteomes" id="UP000009173">
    <property type="component" value="Plasmid pDVUL01"/>
</dbReference>
<proteinExistence type="predicted"/>
<dbReference type="PANTHER" id="PTHR35894">
    <property type="entry name" value="GENERAL SECRETION PATHWAY PROTEIN A-RELATED"/>
    <property type="match status" value="1"/>
</dbReference>
<dbReference type="SMR" id="A0A0H3ACM2"/>